<organism evidence="1 2">
    <name type="scientific">Acinetobacter phage AbTZA1</name>
    <dbReference type="NCBI Taxonomy" id="2500827"/>
    <lineage>
        <taxon>Viruses</taxon>
        <taxon>Duplodnaviria</taxon>
        <taxon>Heunggongvirae</taxon>
        <taxon>Uroviricota</taxon>
        <taxon>Caudoviricetes</taxon>
        <taxon>Pantevenvirales</taxon>
        <taxon>Straboviridae</taxon>
        <taxon>Twarogvirinae</taxon>
        <taxon>Hadassahvirus</taxon>
        <taxon>Hadassahvirus azbtza1</taxon>
    </lineage>
</organism>
<dbReference type="EMBL" id="MK278860">
    <property type="protein sequence ID" value="AZU98753.1"/>
    <property type="molecule type" value="Genomic_DNA"/>
</dbReference>
<dbReference type="Proteomes" id="UP000287416">
    <property type="component" value="Segment"/>
</dbReference>
<dbReference type="InterPro" id="IPR056959">
    <property type="entry name" value="RIIA1-like"/>
</dbReference>
<sequence length="66" mass="7883">MKIDIIKLRTAIDHHHHAQERFFDEHQAAVDRNLNLEMAARIDAEVHTDEDIRRSVELLKQYEHVL</sequence>
<protein>
    <submittedName>
        <fullName evidence="1">Uncharacterized protein</fullName>
    </submittedName>
</protein>
<dbReference type="KEGG" id="vg:55811457"/>
<accession>A0A3T0IH40</accession>
<evidence type="ECO:0000313" key="1">
    <source>
        <dbReference type="EMBL" id="AZU98753.1"/>
    </source>
</evidence>
<reference evidence="1 2" key="1">
    <citation type="submission" date="2018-12" db="EMBL/GenBank/DDBJ databases">
        <title>Successful treatment of antibiotic resistant microbial bone infection with bacteriophages.</title>
        <authorList>
            <person name="Nir-Paz R."/>
            <person name="Gelman D."/>
            <person name="Khouri A."/>
            <person name="Sisson B.M."/>
            <person name="Fackler J."/>
            <person name="Oren S.A."/>
            <person name="Khalifa L."/>
            <person name="Rimon A."/>
            <person name="Glazer S.C."/>
            <person name="Moses A.E."/>
            <person name="Yoram W."/>
            <person name="Schooley R.T."/>
            <person name="Hazan R."/>
        </authorList>
    </citation>
    <scope>NUCLEOTIDE SEQUENCE [LARGE SCALE GENOMIC DNA]</scope>
</reference>
<dbReference type="GeneID" id="55811457"/>
<dbReference type="Pfam" id="PF24210">
    <property type="entry name" value="T4_RIIA1"/>
    <property type="match status" value="1"/>
</dbReference>
<keyword evidence="2" id="KW-1185">Reference proteome</keyword>
<dbReference type="RefSeq" id="YP_009882161.1">
    <property type="nucleotide sequence ID" value="NC_049445.1"/>
</dbReference>
<evidence type="ECO:0000313" key="2">
    <source>
        <dbReference type="Proteomes" id="UP000287416"/>
    </source>
</evidence>
<name>A0A3T0IH40_9CAUD</name>
<proteinExistence type="predicted"/>